<dbReference type="InterPro" id="IPR000866">
    <property type="entry name" value="AhpC/TSA"/>
</dbReference>
<dbReference type="Pfam" id="PF00578">
    <property type="entry name" value="AhpC-TSA"/>
    <property type="match status" value="1"/>
</dbReference>
<protein>
    <submittedName>
        <fullName evidence="2">AhpC/TSA family protein</fullName>
    </submittedName>
</protein>
<accession>A0AB38YEN0</accession>
<dbReference type="InterPro" id="IPR013766">
    <property type="entry name" value="Thioredoxin_domain"/>
</dbReference>
<dbReference type="RefSeq" id="WP_304994631.1">
    <property type="nucleotide sequence ID" value="NZ_CP101717.1"/>
</dbReference>
<evidence type="ECO:0000259" key="1">
    <source>
        <dbReference type="PROSITE" id="PS51352"/>
    </source>
</evidence>
<feature type="domain" description="Thioredoxin" evidence="1">
    <location>
        <begin position="3"/>
        <end position="166"/>
    </location>
</feature>
<dbReference type="GO" id="GO:0016491">
    <property type="term" value="F:oxidoreductase activity"/>
    <property type="evidence" value="ECO:0007669"/>
    <property type="project" value="InterPro"/>
</dbReference>
<reference evidence="2" key="1">
    <citation type="submission" date="2022-07" db="EMBL/GenBank/DDBJ databases">
        <title>Complete genome sequence of Salinispirillum sp. LH10-3-1 capable of multiple carbohydrate inversion isolated from a soda lake.</title>
        <authorList>
            <person name="Liu J."/>
            <person name="Zhai Y."/>
            <person name="Zhang H."/>
            <person name="Yang H."/>
            <person name="Qu J."/>
            <person name="Li J."/>
        </authorList>
    </citation>
    <scope>NUCLEOTIDE SEQUENCE</scope>
    <source>
        <strain evidence="2">LH 10-3-1</strain>
    </source>
</reference>
<dbReference type="CDD" id="cd02970">
    <property type="entry name" value="PRX_like2"/>
    <property type="match status" value="1"/>
</dbReference>
<dbReference type="Gene3D" id="3.40.30.10">
    <property type="entry name" value="Glutaredoxin"/>
    <property type="match status" value="1"/>
</dbReference>
<evidence type="ECO:0000313" key="2">
    <source>
        <dbReference type="EMBL" id="WLD57345.1"/>
    </source>
</evidence>
<gene>
    <name evidence="2" type="ORF">NFC81_11530</name>
</gene>
<dbReference type="InterPro" id="IPR036249">
    <property type="entry name" value="Thioredoxin-like_sf"/>
</dbReference>
<dbReference type="GO" id="GO:0016209">
    <property type="term" value="F:antioxidant activity"/>
    <property type="evidence" value="ECO:0007669"/>
    <property type="project" value="InterPro"/>
</dbReference>
<dbReference type="EMBL" id="CP101717">
    <property type="protein sequence ID" value="WLD57345.1"/>
    <property type="molecule type" value="Genomic_DNA"/>
</dbReference>
<proteinExistence type="predicted"/>
<dbReference type="AlphaFoldDB" id="A0AB38YEN0"/>
<dbReference type="SUPFAM" id="SSF52833">
    <property type="entry name" value="Thioredoxin-like"/>
    <property type="match status" value="1"/>
</dbReference>
<organism evidence="2">
    <name type="scientific">Salinispirillum sp. LH 10-3-1</name>
    <dbReference type="NCBI Taxonomy" id="2952525"/>
    <lineage>
        <taxon>Bacteria</taxon>
        <taxon>Pseudomonadati</taxon>
        <taxon>Pseudomonadota</taxon>
        <taxon>Gammaproteobacteria</taxon>
        <taxon>Oceanospirillales</taxon>
        <taxon>Saccharospirillaceae</taxon>
        <taxon>Salinispirillum</taxon>
    </lineage>
</organism>
<dbReference type="PROSITE" id="PS51352">
    <property type="entry name" value="THIOREDOXIN_2"/>
    <property type="match status" value="1"/>
</dbReference>
<sequence>MSLLPRQPVPALQVSLTDGGQFDLAAETPQHFTMLVFYRGHHCPICMAYLRTLNELRSEFEARGVNVLALSSDGLERAKATEDKIKLDGLRLGYGLPLAKASEWGLFLSAGKGKTSIGIEEPAQFSEPGLFLVRSDGTLYYSSVQSMPFVRPDFAALLKTIDFVIDKDYPARGELTV</sequence>
<name>A0AB38YEN0_9GAMM</name>